<dbReference type="Pfam" id="PF09359">
    <property type="entry name" value="VTC"/>
    <property type="match status" value="1"/>
</dbReference>
<dbReference type="CDD" id="cd07750">
    <property type="entry name" value="PolyPPase_VTC_like"/>
    <property type="match status" value="1"/>
</dbReference>
<name>A0ABS6F9M4_9FIRM</name>
<keyword evidence="3" id="KW-1185">Reference proteome</keyword>
<dbReference type="RefSeq" id="WP_216632214.1">
    <property type="nucleotide sequence ID" value="NZ_JAHLQN010000001.1"/>
</dbReference>
<reference evidence="2 3" key="1">
    <citation type="submission" date="2021-06" db="EMBL/GenBank/DDBJ databases">
        <authorList>
            <person name="Sun Q."/>
            <person name="Li D."/>
        </authorList>
    </citation>
    <scope>NUCLEOTIDE SEQUENCE [LARGE SCALE GENOMIC DNA]</scope>
    <source>
        <strain evidence="2 3">MSJ-2</strain>
    </source>
</reference>
<feature type="domain" description="VTC" evidence="1">
    <location>
        <begin position="12"/>
        <end position="233"/>
    </location>
</feature>
<evidence type="ECO:0000313" key="2">
    <source>
        <dbReference type="EMBL" id="MBU5626765.1"/>
    </source>
</evidence>
<accession>A0ABS6F9M4</accession>
<organism evidence="2 3">
    <name type="scientific">Dysosmobacter acutus</name>
    <dbReference type="NCBI Taxonomy" id="2841504"/>
    <lineage>
        <taxon>Bacteria</taxon>
        <taxon>Bacillati</taxon>
        <taxon>Bacillota</taxon>
        <taxon>Clostridia</taxon>
        <taxon>Eubacteriales</taxon>
        <taxon>Oscillospiraceae</taxon>
        <taxon>Dysosmobacter</taxon>
    </lineage>
</organism>
<protein>
    <submittedName>
        <fullName evidence="2">Polyphosphate polymerase domain-containing protein</fullName>
    </submittedName>
</protein>
<dbReference type="InterPro" id="IPR018966">
    <property type="entry name" value="VTC_domain"/>
</dbReference>
<dbReference type="Proteomes" id="UP000787672">
    <property type="component" value="Unassembled WGS sequence"/>
</dbReference>
<dbReference type="EMBL" id="JAHLQN010000001">
    <property type="protein sequence ID" value="MBU5626765.1"/>
    <property type="molecule type" value="Genomic_DNA"/>
</dbReference>
<gene>
    <name evidence="2" type="ORF">KQI82_07535</name>
</gene>
<comment type="caution">
    <text evidence="2">The sequence shown here is derived from an EMBL/GenBank/DDBJ whole genome shotgun (WGS) entry which is preliminary data.</text>
</comment>
<proteinExistence type="predicted"/>
<evidence type="ECO:0000313" key="3">
    <source>
        <dbReference type="Proteomes" id="UP000787672"/>
    </source>
</evidence>
<sequence>MNAQTDVLAVARREIKYLLSLPDRLFLLDALDRLLTPDAYGGYNGYTVRSVYFDSICNEDYRDKKEHADEKKRIRVRIYHPEDKKAKFEMKRKSCGRELKESVVITREEAMRLINRDYSVLLHYDAGCARYAYDLMTTRLYRPVSLVEYDRRAYTHPNFNTRVTLDNNLRCCEFCHDLFAQRLNFKSTLPWDETILEIKYDRFLLRQVQEALARCDLTRTPPSKFGSSRALLHTYYS</sequence>
<evidence type="ECO:0000259" key="1">
    <source>
        <dbReference type="Pfam" id="PF09359"/>
    </source>
</evidence>